<protein>
    <submittedName>
        <fullName evidence="2">Uncharacterized protein</fullName>
    </submittedName>
</protein>
<organism evidence="2 3">
    <name type="scientific">Mycoemilia scoparia</name>
    <dbReference type="NCBI Taxonomy" id="417184"/>
    <lineage>
        <taxon>Eukaryota</taxon>
        <taxon>Fungi</taxon>
        <taxon>Fungi incertae sedis</taxon>
        <taxon>Zoopagomycota</taxon>
        <taxon>Kickxellomycotina</taxon>
        <taxon>Kickxellomycetes</taxon>
        <taxon>Kickxellales</taxon>
        <taxon>Kickxellaceae</taxon>
        <taxon>Mycoemilia</taxon>
    </lineage>
</organism>
<feature type="compositionally biased region" description="Basic and acidic residues" evidence="1">
    <location>
        <begin position="156"/>
        <end position="174"/>
    </location>
</feature>
<evidence type="ECO:0000313" key="3">
    <source>
        <dbReference type="Proteomes" id="UP001150538"/>
    </source>
</evidence>
<comment type="caution">
    <text evidence="2">The sequence shown here is derived from an EMBL/GenBank/DDBJ whole genome shotgun (WGS) entry which is preliminary data.</text>
</comment>
<name>A0A9W8DR01_9FUNG</name>
<gene>
    <name evidence="2" type="ORF">H4219_004535</name>
</gene>
<evidence type="ECO:0000256" key="1">
    <source>
        <dbReference type="SAM" id="MobiDB-lite"/>
    </source>
</evidence>
<feature type="region of interest" description="Disordered" evidence="1">
    <location>
        <begin position="148"/>
        <end position="177"/>
    </location>
</feature>
<dbReference type="AlphaFoldDB" id="A0A9W8DR01"/>
<dbReference type="Proteomes" id="UP001150538">
    <property type="component" value="Unassembled WGS sequence"/>
</dbReference>
<proteinExistence type="predicted"/>
<keyword evidence="3" id="KW-1185">Reference proteome</keyword>
<evidence type="ECO:0000313" key="2">
    <source>
        <dbReference type="EMBL" id="KAJ1915013.1"/>
    </source>
</evidence>
<sequence length="201" mass="22331">MLPPPIPSHELNITTRTDVYSTWSVNTEKFGLDDLLDYFGQLSTINKNLNSGVLKMLSDNWETLAGIIGEAFSDINDGYPQIYDSMTKQLGNTEVPKTYDPEWIAKLGDLDPVVKKAFGIDELISGLDEYTSVFDEIRNEIDYENRINAGGSATKSGEEESSRKSNDHDDDEGRGTNSRGIINNTLFVSLAFAVIVCTMLF</sequence>
<dbReference type="EMBL" id="JANBPU010000167">
    <property type="protein sequence ID" value="KAJ1915013.1"/>
    <property type="molecule type" value="Genomic_DNA"/>
</dbReference>
<accession>A0A9W8DR01</accession>
<reference evidence="2" key="1">
    <citation type="submission" date="2022-07" db="EMBL/GenBank/DDBJ databases">
        <title>Phylogenomic reconstructions and comparative analyses of Kickxellomycotina fungi.</title>
        <authorList>
            <person name="Reynolds N.K."/>
            <person name="Stajich J.E."/>
            <person name="Barry K."/>
            <person name="Grigoriev I.V."/>
            <person name="Crous P."/>
            <person name="Smith M.E."/>
        </authorList>
    </citation>
    <scope>NUCLEOTIDE SEQUENCE</scope>
    <source>
        <strain evidence="2">NBRC 100468</strain>
    </source>
</reference>